<keyword evidence="6 9" id="KW-1133">Transmembrane helix</keyword>
<dbReference type="InterPro" id="IPR025720">
    <property type="entry name" value="RibU"/>
</dbReference>
<proteinExistence type="inferred from homology"/>
<evidence type="ECO:0000256" key="7">
    <source>
        <dbReference type="ARBA" id="ARBA00023136"/>
    </source>
</evidence>
<keyword evidence="7 8" id="KW-0472">Membrane</keyword>
<evidence type="ECO:0000256" key="4">
    <source>
        <dbReference type="ARBA" id="ARBA00022475"/>
    </source>
</evidence>
<keyword evidence="3 8" id="KW-0813">Transport</keyword>
<dbReference type="InterPro" id="IPR024529">
    <property type="entry name" value="ECF_trnsprt_substrate-spec"/>
</dbReference>
<keyword evidence="4 8" id="KW-1003">Cell membrane</keyword>
<comment type="similarity">
    <text evidence="2 8">Belongs to the prokaryotic riboflavin transporter (P-RFT) (TC 2.A.87) family.</text>
</comment>
<gene>
    <name evidence="10" type="primary">fmnP</name>
    <name evidence="10" type="ORF">GCM10010978_24910</name>
</gene>
<feature type="transmembrane region" description="Helical" evidence="9">
    <location>
        <begin position="6"/>
        <end position="26"/>
    </location>
</feature>
<evidence type="ECO:0000256" key="6">
    <source>
        <dbReference type="ARBA" id="ARBA00022989"/>
    </source>
</evidence>
<dbReference type="GO" id="GO:0032217">
    <property type="term" value="F:riboflavin transmembrane transporter activity"/>
    <property type="evidence" value="ECO:0007669"/>
    <property type="project" value="UniProtKB-UniRule"/>
</dbReference>
<evidence type="ECO:0000256" key="3">
    <source>
        <dbReference type="ARBA" id="ARBA00022448"/>
    </source>
</evidence>
<evidence type="ECO:0000256" key="8">
    <source>
        <dbReference type="PIRNR" id="PIRNR037778"/>
    </source>
</evidence>
<evidence type="ECO:0000313" key="10">
    <source>
        <dbReference type="EMBL" id="GFZ83317.1"/>
    </source>
</evidence>
<evidence type="ECO:0000256" key="9">
    <source>
        <dbReference type="SAM" id="Phobius"/>
    </source>
</evidence>
<dbReference type="PANTHER" id="PTHR38438:SF1">
    <property type="entry name" value="RIBOFLAVIN TRANSPORTER RIBU"/>
    <property type="match status" value="1"/>
</dbReference>
<feature type="transmembrane region" description="Helical" evidence="9">
    <location>
        <begin position="148"/>
        <end position="177"/>
    </location>
</feature>
<dbReference type="PANTHER" id="PTHR38438">
    <property type="entry name" value="RIBOFLAVIN TRANSPORTER RIBU"/>
    <property type="match status" value="1"/>
</dbReference>
<comment type="subcellular location">
    <subcellularLocation>
        <location evidence="1">Cell membrane</location>
        <topology evidence="1">Multi-pass membrane protein</topology>
    </subcellularLocation>
</comment>
<keyword evidence="11" id="KW-1185">Reference proteome</keyword>
<protein>
    <recommendedName>
        <fullName evidence="8">Riboflavin transporter</fullName>
    </recommendedName>
</protein>
<keyword evidence="5 9" id="KW-0812">Transmembrane</keyword>
<reference evidence="10" key="2">
    <citation type="submission" date="2020-09" db="EMBL/GenBank/DDBJ databases">
        <authorList>
            <person name="Sun Q."/>
            <person name="Zhou Y."/>
        </authorList>
    </citation>
    <scope>NUCLEOTIDE SEQUENCE</scope>
    <source>
        <strain evidence="10">CGMCC 1.12360</strain>
    </source>
</reference>
<dbReference type="EMBL" id="BMEV01000052">
    <property type="protein sequence ID" value="GFZ83317.1"/>
    <property type="molecule type" value="Genomic_DNA"/>
</dbReference>
<feature type="transmembrane region" description="Helical" evidence="9">
    <location>
        <begin position="111"/>
        <end position="136"/>
    </location>
</feature>
<feature type="transmembrane region" description="Helical" evidence="9">
    <location>
        <begin position="78"/>
        <end position="99"/>
    </location>
</feature>
<accession>A0A8J2XGE2</accession>
<name>A0A8J2XGE2_9BACI</name>
<evidence type="ECO:0000256" key="1">
    <source>
        <dbReference type="ARBA" id="ARBA00004651"/>
    </source>
</evidence>
<dbReference type="GO" id="GO:0005886">
    <property type="term" value="C:plasma membrane"/>
    <property type="evidence" value="ECO:0007669"/>
    <property type="project" value="UniProtKB-SubCell"/>
</dbReference>
<dbReference type="AlphaFoldDB" id="A0A8J2XGE2"/>
<sequence>MKKSSNLLKLVVLSLLGTISLVLFFLNFPLPFLPAYLKIDFSEVPALMASLIFSPLAGVIVIGIKNLLYLAVSGSGDPIGVIANFLAGVMFVLPVSIIYHKFNKGVKSVLSGLITGTIIMAVGMSVLNYFFILPAYGWFMGWDMTESFIWISVIGGVLPFNAIKGVIVGALFLIIFVKMQHWMEQQRAKLT</sequence>
<evidence type="ECO:0000313" key="11">
    <source>
        <dbReference type="Proteomes" id="UP000602050"/>
    </source>
</evidence>
<comment type="function">
    <text evidence="8">Probably a riboflavin-binding protein that interacts with the energy-coupling factor (ECF) ABC-transporter complex.</text>
</comment>
<dbReference type="PIRSF" id="PIRSF037778">
    <property type="entry name" value="UCP037778_transp_RibU"/>
    <property type="match status" value="1"/>
</dbReference>
<dbReference type="Gene3D" id="1.10.1760.20">
    <property type="match status" value="1"/>
</dbReference>
<organism evidence="10 11">
    <name type="scientific">Compostibacillus humi</name>
    <dbReference type="NCBI Taxonomy" id="1245525"/>
    <lineage>
        <taxon>Bacteria</taxon>
        <taxon>Bacillati</taxon>
        <taxon>Bacillota</taxon>
        <taxon>Bacilli</taxon>
        <taxon>Bacillales</taxon>
        <taxon>Bacillaceae</taxon>
        <taxon>Compostibacillus</taxon>
    </lineage>
</organism>
<comment type="caution">
    <text evidence="10">The sequence shown here is derived from an EMBL/GenBank/DDBJ whole genome shotgun (WGS) entry which is preliminary data.</text>
</comment>
<dbReference type="Pfam" id="PF12822">
    <property type="entry name" value="ECF_trnsprt"/>
    <property type="match status" value="1"/>
</dbReference>
<feature type="transmembrane region" description="Helical" evidence="9">
    <location>
        <begin position="47"/>
        <end position="72"/>
    </location>
</feature>
<evidence type="ECO:0000256" key="5">
    <source>
        <dbReference type="ARBA" id="ARBA00022692"/>
    </source>
</evidence>
<dbReference type="Proteomes" id="UP000602050">
    <property type="component" value="Unassembled WGS sequence"/>
</dbReference>
<evidence type="ECO:0000256" key="2">
    <source>
        <dbReference type="ARBA" id="ARBA00005540"/>
    </source>
</evidence>
<reference evidence="10" key="1">
    <citation type="journal article" date="2014" name="Int. J. Syst. Evol. Microbiol.">
        <title>Complete genome sequence of Corynebacterium casei LMG S-19264T (=DSM 44701T), isolated from a smear-ripened cheese.</title>
        <authorList>
            <consortium name="US DOE Joint Genome Institute (JGI-PGF)"/>
            <person name="Walter F."/>
            <person name="Albersmeier A."/>
            <person name="Kalinowski J."/>
            <person name="Ruckert C."/>
        </authorList>
    </citation>
    <scope>NUCLEOTIDE SEQUENCE</scope>
    <source>
        <strain evidence="10">CGMCC 1.12360</strain>
    </source>
</reference>